<reference evidence="2 3" key="1">
    <citation type="submission" date="2015-10" db="EMBL/GenBank/DDBJ databases">
        <title>Genome analyses suggest a sexual origin of heterokaryosis in a supposedly ancient asexual fungus.</title>
        <authorList>
            <person name="Ropars J."/>
            <person name="Sedzielewska K."/>
            <person name="Noel J."/>
            <person name="Charron P."/>
            <person name="Farinelli L."/>
            <person name="Marton T."/>
            <person name="Kruger M."/>
            <person name="Pelin A."/>
            <person name="Brachmann A."/>
            <person name="Corradi N."/>
        </authorList>
    </citation>
    <scope>NUCLEOTIDE SEQUENCE [LARGE SCALE GENOMIC DNA]</scope>
    <source>
        <strain evidence="2 3">A4</strain>
    </source>
</reference>
<dbReference type="EMBL" id="LLXI01000114">
    <property type="protein sequence ID" value="PKY40743.1"/>
    <property type="molecule type" value="Genomic_DNA"/>
</dbReference>
<evidence type="ECO:0000256" key="1">
    <source>
        <dbReference type="SAM" id="MobiDB-lite"/>
    </source>
</evidence>
<evidence type="ECO:0000313" key="3">
    <source>
        <dbReference type="Proteomes" id="UP000234323"/>
    </source>
</evidence>
<evidence type="ECO:0000313" key="2">
    <source>
        <dbReference type="EMBL" id="PKY40743.1"/>
    </source>
</evidence>
<dbReference type="InterPro" id="IPR032675">
    <property type="entry name" value="LRR_dom_sf"/>
</dbReference>
<protein>
    <recommendedName>
        <fullName evidence="4">F-box domain-containing protein</fullName>
    </recommendedName>
</protein>
<sequence>MYTWNLFRTIVWKSLTKLGRPSTSKTEPSEPPELEAELEAESEGDSDYETASAYQNTNTRWYSAIRRFLFWRKKGKDVEFYDGSTQWTGSENDFRNLSRDWFLIKANPNETLRRRILDTMERLMQFHGEVKVQENLKHLHTFSVNSNNYNLKYGIYRVSIGSHPADQKCTRTFRYNPAGYYTHYDIQMAIDLGLYIELSSESPNALIFEQNKLMSGHDIFHQWARYPTEIKHEGGQVGTVAKHMLVSLLWGRLYPDGQRPGPHRRMAPFISAKGRKILSEKIRPLGDCVKRIHTDGFIISGKATDQLIERYRWVDFEEIVPPTSTKSERSPIRYLPLPNEILDRIFHYHKKNEGEKLHTLLLVNKRWYYIARRLILQKIVLTGISGIKFTKALSKDTKPVACEQVLGLKFIGEINIKPDVYISEVCKACPNLQRLSFENSGSRILKNKNLEALLVECPNLKSLVIRSSRRLSPKTITKIPKLTPSLEKISN</sequence>
<keyword evidence="3" id="KW-1185">Reference proteome</keyword>
<gene>
    <name evidence="2" type="ORF">RhiirA4_416094</name>
</gene>
<dbReference type="CDD" id="cd09917">
    <property type="entry name" value="F-box_SF"/>
    <property type="match status" value="1"/>
</dbReference>
<dbReference type="Proteomes" id="UP000234323">
    <property type="component" value="Unassembled WGS sequence"/>
</dbReference>
<organism evidence="2 3">
    <name type="scientific">Rhizophagus irregularis</name>
    <dbReference type="NCBI Taxonomy" id="588596"/>
    <lineage>
        <taxon>Eukaryota</taxon>
        <taxon>Fungi</taxon>
        <taxon>Fungi incertae sedis</taxon>
        <taxon>Mucoromycota</taxon>
        <taxon>Glomeromycotina</taxon>
        <taxon>Glomeromycetes</taxon>
        <taxon>Glomerales</taxon>
        <taxon>Glomeraceae</taxon>
        <taxon>Rhizophagus</taxon>
    </lineage>
</organism>
<dbReference type="VEuPathDB" id="FungiDB:FUN_024554"/>
<feature type="compositionally biased region" description="Acidic residues" evidence="1">
    <location>
        <begin position="30"/>
        <end position="48"/>
    </location>
</feature>
<evidence type="ECO:0008006" key="4">
    <source>
        <dbReference type="Google" id="ProtNLM"/>
    </source>
</evidence>
<dbReference type="SUPFAM" id="SSF52047">
    <property type="entry name" value="RNI-like"/>
    <property type="match status" value="1"/>
</dbReference>
<dbReference type="VEuPathDB" id="FungiDB:RhiirA1_522824"/>
<dbReference type="VEuPathDB" id="FungiDB:FUN_011594"/>
<dbReference type="AlphaFoldDB" id="A0A2I1G2A4"/>
<dbReference type="VEuPathDB" id="FungiDB:RhiirFUN_012880"/>
<dbReference type="Gene3D" id="3.80.10.10">
    <property type="entry name" value="Ribonuclease Inhibitor"/>
    <property type="match status" value="1"/>
</dbReference>
<comment type="caution">
    <text evidence="2">The sequence shown here is derived from an EMBL/GenBank/DDBJ whole genome shotgun (WGS) entry which is preliminary data.</text>
</comment>
<feature type="region of interest" description="Disordered" evidence="1">
    <location>
        <begin position="19"/>
        <end position="50"/>
    </location>
</feature>
<dbReference type="VEuPathDB" id="FungiDB:RhiirA1_453134"/>
<name>A0A2I1G2A4_9GLOM</name>
<proteinExistence type="predicted"/>
<accession>A0A2I1G2A4</accession>